<dbReference type="EMBL" id="BLZH01000010">
    <property type="protein sequence ID" value="GFP58360.1"/>
    <property type="molecule type" value="Genomic_DNA"/>
</dbReference>
<proteinExistence type="inferred from homology"/>
<comment type="caution">
    <text evidence="12">The sequence shown here is derived from an EMBL/GenBank/DDBJ whole genome shotgun (WGS) entry which is preliminary data.</text>
</comment>
<dbReference type="Pfam" id="PF00075">
    <property type="entry name" value="RNase_H"/>
    <property type="match status" value="1"/>
</dbReference>
<comment type="cofactor">
    <cofactor evidence="2">
        <name>Mg(2+)</name>
        <dbReference type="ChEBI" id="CHEBI:18420"/>
    </cofactor>
</comment>
<accession>A0A6V8R1E5</accession>
<dbReference type="InterPro" id="IPR009027">
    <property type="entry name" value="Ribosomal_bL9/RNase_H1_N"/>
</dbReference>
<evidence type="ECO:0000256" key="6">
    <source>
        <dbReference type="ARBA" id="ARBA00022723"/>
    </source>
</evidence>
<feature type="compositionally biased region" description="Low complexity" evidence="10">
    <location>
        <begin position="218"/>
        <end position="228"/>
    </location>
</feature>
<evidence type="ECO:0000256" key="5">
    <source>
        <dbReference type="ARBA" id="ARBA00022722"/>
    </source>
</evidence>
<dbReference type="EC" id="3.1.26.4" evidence="4"/>
<keyword evidence="8" id="KW-0378">Hydrolase</keyword>
<gene>
    <name evidence="12" type="ORF">TASIC1_0010017100</name>
</gene>
<dbReference type="PANTHER" id="PTHR10642">
    <property type="entry name" value="RIBONUCLEASE H1"/>
    <property type="match status" value="1"/>
</dbReference>
<dbReference type="InterPro" id="IPR012337">
    <property type="entry name" value="RNaseH-like_sf"/>
</dbReference>
<feature type="region of interest" description="Disordered" evidence="10">
    <location>
        <begin position="192"/>
        <end position="231"/>
    </location>
</feature>
<dbReference type="GO" id="GO:0003676">
    <property type="term" value="F:nucleic acid binding"/>
    <property type="evidence" value="ECO:0007669"/>
    <property type="project" value="InterPro"/>
</dbReference>
<sequence length="540" mass="59013">MGLGLEGWAAEMPQSYPKHREITAGRYAAAPLRCAGKRAALPLPKFARITRPVGGCSALLCSKGTTRNPPNEKKTPPPFRFVASRLSRRLSERRPSSPAPAPAPVHKPRPAPSTLAIRHAIDVKLMRLHPQPCANSIANGITSAVLQTAATHRRLYPVVWQAAVRPQSQLTAAPTLARQYYELSPNSPISAFSGPSSGISDTTTSMPETMPSNKNKRPAPSSAATPSASKKRKMENVQKYYSVQAGFVPGVYLTYAECQAQTAGFKGAVFKSFLSREDAEAFAAGKKVAVADEPEKFYAVAVGEPTGIFTDWSEAQKAITGIKGPKYKRFSTRAEAVAYIRQFGNKEAIEALGEKVEPVQKVEVEEQLFTIKKFTPIIRDNEIDTKPREDVLDIYTDGSSLANGRKGARAGLGVYFGENDPRNLAEKLPGEKQTNQRAELMAMLRALESVPAAQTVRIYSDSQYSIKCVTEWPIGWNKKNWKTASGDDVKNHEIIRPILKKIDERTKAGGNTYFQWVKGHATNHGNIAADRLAVMGANLP</sequence>
<comment type="catalytic activity">
    <reaction evidence="1">
        <text>Endonucleolytic cleavage to 5'-phosphomonoester.</text>
        <dbReference type="EC" id="3.1.26.4"/>
    </reaction>
</comment>
<comment type="similarity">
    <text evidence="3">Belongs to the RNase H family.</text>
</comment>
<dbReference type="GO" id="GO:0043137">
    <property type="term" value="P:DNA replication, removal of RNA primer"/>
    <property type="evidence" value="ECO:0007669"/>
    <property type="project" value="TreeGrafter"/>
</dbReference>
<dbReference type="PROSITE" id="PS50879">
    <property type="entry name" value="RNASE_H_1"/>
    <property type="match status" value="1"/>
</dbReference>
<keyword evidence="7" id="KW-0255">Endonuclease</keyword>
<keyword evidence="6" id="KW-0479">Metal-binding</keyword>
<dbReference type="Proteomes" id="UP000517252">
    <property type="component" value="Unassembled WGS sequence"/>
</dbReference>
<evidence type="ECO:0000256" key="1">
    <source>
        <dbReference type="ARBA" id="ARBA00000077"/>
    </source>
</evidence>
<keyword evidence="5" id="KW-0540">Nuclease</keyword>
<organism evidence="12 13">
    <name type="scientific">Trichoderma asperellum</name>
    <name type="common">Filamentous fungus</name>
    <dbReference type="NCBI Taxonomy" id="101201"/>
    <lineage>
        <taxon>Eukaryota</taxon>
        <taxon>Fungi</taxon>
        <taxon>Dikarya</taxon>
        <taxon>Ascomycota</taxon>
        <taxon>Pezizomycotina</taxon>
        <taxon>Sordariomycetes</taxon>
        <taxon>Hypocreomycetidae</taxon>
        <taxon>Hypocreales</taxon>
        <taxon>Hypocreaceae</taxon>
        <taxon>Trichoderma</taxon>
    </lineage>
</organism>
<evidence type="ECO:0000256" key="4">
    <source>
        <dbReference type="ARBA" id="ARBA00012180"/>
    </source>
</evidence>
<dbReference type="SUPFAM" id="SSF53098">
    <property type="entry name" value="Ribonuclease H-like"/>
    <property type="match status" value="1"/>
</dbReference>
<dbReference type="Pfam" id="PF01693">
    <property type="entry name" value="Cauli_VI"/>
    <property type="match status" value="2"/>
</dbReference>
<dbReference type="InterPro" id="IPR002156">
    <property type="entry name" value="RNaseH_domain"/>
</dbReference>
<dbReference type="InterPro" id="IPR036397">
    <property type="entry name" value="RNaseH_sf"/>
</dbReference>
<evidence type="ECO:0000256" key="7">
    <source>
        <dbReference type="ARBA" id="ARBA00022759"/>
    </source>
</evidence>
<dbReference type="FunFam" id="3.30.420.10:FF:000115">
    <property type="entry name" value="Ribonuclease H"/>
    <property type="match status" value="1"/>
</dbReference>
<name>A0A6V8R1E5_TRIAP</name>
<dbReference type="SUPFAM" id="SSF55658">
    <property type="entry name" value="L9 N-domain-like"/>
    <property type="match status" value="2"/>
</dbReference>
<feature type="domain" description="RNase H type-1" evidence="11">
    <location>
        <begin position="388"/>
        <end position="538"/>
    </location>
</feature>
<dbReference type="FunFam" id="3.40.970.10:FF:000001">
    <property type="entry name" value="Ribonuclease H1"/>
    <property type="match status" value="1"/>
</dbReference>
<dbReference type="Gene3D" id="3.30.420.10">
    <property type="entry name" value="Ribonuclease H-like superfamily/Ribonuclease H"/>
    <property type="match status" value="1"/>
</dbReference>
<keyword evidence="9" id="KW-0460">Magnesium</keyword>
<evidence type="ECO:0000259" key="11">
    <source>
        <dbReference type="PROSITE" id="PS50879"/>
    </source>
</evidence>
<dbReference type="InterPro" id="IPR011320">
    <property type="entry name" value="RNase_H1_N"/>
</dbReference>
<evidence type="ECO:0000256" key="10">
    <source>
        <dbReference type="SAM" id="MobiDB-lite"/>
    </source>
</evidence>
<evidence type="ECO:0000256" key="3">
    <source>
        <dbReference type="ARBA" id="ARBA00005300"/>
    </source>
</evidence>
<dbReference type="OrthoDB" id="407198at2759"/>
<evidence type="ECO:0000313" key="12">
    <source>
        <dbReference type="EMBL" id="GFP58360.1"/>
    </source>
</evidence>
<dbReference type="GO" id="GO:0046872">
    <property type="term" value="F:metal ion binding"/>
    <property type="evidence" value="ECO:0007669"/>
    <property type="project" value="UniProtKB-KW"/>
</dbReference>
<protein>
    <recommendedName>
        <fullName evidence="4">ribonuclease H</fullName>
        <ecNumber evidence="4">3.1.26.4</ecNumber>
    </recommendedName>
</protein>
<reference evidence="12 13" key="1">
    <citation type="submission" date="2020-07" db="EMBL/GenBank/DDBJ databases">
        <title>Trichoderma asperellum IC-1 whole genome shotgun sequence.</title>
        <authorList>
            <person name="Kanamasa S."/>
            <person name="Takahashi H."/>
        </authorList>
    </citation>
    <scope>NUCLEOTIDE SEQUENCE [LARGE SCALE GENOMIC DNA]</scope>
    <source>
        <strain evidence="12 13">IC-1</strain>
    </source>
</reference>
<evidence type="ECO:0000313" key="13">
    <source>
        <dbReference type="Proteomes" id="UP000517252"/>
    </source>
</evidence>
<dbReference type="InterPro" id="IPR050092">
    <property type="entry name" value="RNase_H"/>
</dbReference>
<dbReference type="InterPro" id="IPR037056">
    <property type="entry name" value="RNase_H1_N_sf"/>
</dbReference>
<feature type="compositionally biased region" description="Polar residues" evidence="10">
    <location>
        <begin position="192"/>
        <end position="213"/>
    </location>
</feature>
<dbReference type="GO" id="GO:0004523">
    <property type="term" value="F:RNA-DNA hybrid ribonuclease activity"/>
    <property type="evidence" value="ECO:0007669"/>
    <property type="project" value="UniProtKB-EC"/>
</dbReference>
<dbReference type="CDD" id="cd09280">
    <property type="entry name" value="RNase_HI_eukaryote_like"/>
    <property type="match status" value="1"/>
</dbReference>
<evidence type="ECO:0000256" key="9">
    <source>
        <dbReference type="ARBA" id="ARBA00022842"/>
    </source>
</evidence>
<evidence type="ECO:0000256" key="8">
    <source>
        <dbReference type="ARBA" id="ARBA00022801"/>
    </source>
</evidence>
<dbReference type="Gene3D" id="3.40.970.10">
    <property type="entry name" value="Ribonuclease H1, N-terminal domain"/>
    <property type="match status" value="2"/>
</dbReference>
<evidence type="ECO:0000256" key="2">
    <source>
        <dbReference type="ARBA" id="ARBA00001946"/>
    </source>
</evidence>
<dbReference type="AlphaFoldDB" id="A0A6V8R1E5"/>
<dbReference type="PANTHER" id="PTHR10642:SF26">
    <property type="entry name" value="RIBONUCLEASE H1"/>
    <property type="match status" value="1"/>
</dbReference>
<feature type="region of interest" description="Disordered" evidence="10">
    <location>
        <begin position="87"/>
        <end position="111"/>
    </location>
</feature>